<sequence>MLRTFRRSLSGVGVQLNFRNHAEAYKHRTLWELTRALLVLKACSYDAFVDNSQWLLSTGQRMLGRRLFTALVGPTFYRQFVGGSSLHEMQACVGQLRCAQVRPMVACPLEEEGDATDVEPSDSATGLYERNGEAILRCLNMTAQLGPGIPLMQLKMSGLLPASVLVKHLPIAVVST</sequence>
<reference evidence="1 2" key="1">
    <citation type="journal article" date="2020" name="Cell">
        <title>Large-Scale Comparative Analyses of Tick Genomes Elucidate Their Genetic Diversity and Vector Capacities.</title>
        <authorList>
            <consortium name="Tick Genome and Microbiome Consortium (TIGMIC)"/>
            <person name="Jia N."/>
            <person name="Wang J."/>
            <person name="Shi W."/>
            <person name="Du L."/>
            <person name="Sun Y."/>
            <person name="Zhan W."/>
            <person name="Jiang J.F."/>
            <person name="Wang Q."/>
            <person name="Zhang B."/>
            <person name="Ji P."/>
            <person name="Bell-Sakyi L."/>
            <person name="Cui X.M."/>
            <person name="Yuan T.T."/>
            <person name="Jiang B.G."/>
            <person name="Yang W.F."/>
            <person name="Lam T.T."/>
            <person name="Chang Q.C."/>
            <person name="Ding S.J."/>
            <person name="Wang X.J."/>
            <person name="Zhu J.G."/>
            <person name="Ruan X.D."/>
            <person name="Zhao L."/>
            <person name="Wei J.T."/>
            <person name="Ye R.Z."/>
            <person name="Que T.C."/>
            <person name="Du C.H."/>
            <person name="Zhou Y.H."/>
            <person name="Cheng J.X."/>
            <person name="Dai P.F."/>
            <person name="Guo W.B."/>
            <person name="Han X.H."/>
            <person name="Huang E.J."/>
            <person name="Li L.F."/>
            <person name="Wei W."/>
            <person name="Gao Y.C."/>
            <person name="Liu J.Z."/>
            <person name="Shao H.Z."/>
            <person name="Wang X."/>
            <person name="Wang C.C."/>
            <person name="Yang T.C."/>
            <person name="Huo Q.B."/>
            <person name="Li W."/>
            <person name="Chen H.Y."/>
            <person name="Chen S.E."/>
            <person name="Zhou L.G."/>
            <person name="Ni X.B."/>
            <person name="Tian J.H."/>
            <person name="Sheng Y."/>
            <person name="Liu T."/>
            <person name="Pan Y.S."/>
            <person name="Xia L.Y."/>
            <person name="Li J."/>
            <person name="Zhao F."/>
            <person name="Cao W.C."/>
        </authorList>
    </citation>
    <scope>NUCLEOTIDE SEQUENCE [LARGE SCALE GENOMIC DNA]</scope>
    <source>
        <strain evidence="1">Iper-2018</strain>
    </source>
</reference>
<protein>
    <submittedName>
        <fullName evidence="1">Uncharacterized protein</fullName>
    </submittedName>
</protein>
<accession>A0AC60PUA0</accession>
<organism evidence="1 2">
    <name type="scientific">Ixodes persulcatus</name>
    <name type="common">Taiga tick</name>
    <dbReference type="NCBI Taxonomy" id="34615"/>
    <lineage>
        <taxon>Eukaryota</taxon>
        <taxon>Metazoa</taxon>
        <taxon>Ecdysozoa</taxon>
        <taxon>Arthropoda</taxon>
        <taxon>Chelicerata</taxon>
        <taxon>Arachnida</taxon>
        <taxon>Acari</taxon>
        <taxon>Parasitiformes</taxon>
        <taxon>Ixodida</taxon>
        <taxon>Ixodoidea</taxon>
        <taxon>Ixodidae</taxon>
        <taxon>Ixodinae</taxon>
        <taxon>Ixodes</taxon>
    </lineage>
</organism>
<dbReference type="EMBL" id="JABSTQ010009949">
    <property type="protein sequence ID" value="KAG0424648.1"/>
    <property type="molecule type" value="Genomic_DNA"/>
</dbReference>
<name>A0AC60PUA0_IXOPE</name>
<gene>
    <name evidence="1" type="ORF">HPB47_028139</name>
</gene>
<proteinExistence type="predicted"/>
<evidence type="ECO:0000313" key="2">
    <source>
        <dbReference type="Proteomes" id="UP000805193"/>
    </source>
</evidence>
<evidence type="ECO:0000313" key="1">
    <source>
        <dbReference type="EMBL" id="KAG0424648.1"/>
    </source>
</evidence>
<keyword evidence="2" id="KW-1185">Reference proteome</keyword>
<comment type="caution">
    <text evidence="1">The sequence shown here is derived from an EMBL/GenBank/DDBJ whole genome shotgun (WGS) entry which is preliminary data.</text>
</comment>
<dbReference type="Proteomes" id="UP000805193">
    <property type="component" value="Unassembled WGS sequence"/>
</dbReference>